<dbReference type="InterPro" id="IPR001173">
    <property type="entry name" value="Glyco_trans_2-like"/>
</dbReference>
<dbReference type="Proteomes" id="UP000326759">
    <property type="component" value="Unassembled WGS sequence"/>
</dbReference>
<gene>
    <name evidence="2" type="primary">B3GNTL1</name>
    <name evidence="2" type="ORF">Anas_10790</name>
</gene>
<comment type="caution">
    <text evidence="2">The sequence shown here is derived from an EMBL/GenBank/DDBJ whole genome shotgun (WGS) entry which is preliminary data.</text>
</comment>
<evidence type="ECO:0000313" key="3">
    <source>
        <dbReference type="Proteomes" id="UP000326759"/>
    </source>
</evidence>
<keyword evidence="2" id="KW-0328">Glycosyltransferase</keyword>
<dbReference type="PANTHER" id="PTHR22916:SF3">
    <property type="entry name" value="UDP-GLCNAC:BETAGAL BETA-1,3-N-ACETYLGLUCOSAMINYLTRANSFERASE-LIKE PROTEIN 1"/>
    <property type="match status" value="1"/>
</dbReference>
<dbReference type="GO" id="GO:0016758">
    <property type="term" value="F:hexosyltransferase activity"/>
    <property type="evidence" value="ECO:0007669"/>
    <property type="project" value="UniProtKB-ARBA"/>
</dbReference>
<proteinExistence type="predicted"/>
<accession>A0A5N5SI62</accession>
<keyword evidence="2" id="KW-0808">Transferase</keyword>
<protein>
    <submittedName>
        <fullName evidence="2">UDP-GlcNAc:betaGal beta-1,3-N-acetylglucosaminyltransferase-like protein 1</fullName>
    </submittedName>
</protein>
<evidence type="ECO:0000313" key="2">
    <source>
        <dbReference type="EMBL" id="KAB7493747.1"/>
    </source>
</evidence>
<keyword evidence="3" id="KW-1185">Reference proteome</keyword>
<feature type="domain" description="Glycosyltransferase 2-like" evidence="1">
    <location>
        <begin position="17"/>
        <end position="188"/>
    </location>
</feature>
<dbReference type="InterPro" id="IPR029044">
    <property type="entry name" value="Nucleotide-diphossugar_trans"/>
</dbReference>
<dbReference type="OrthoDB" id="206708at2759"/>
<organism evidence="2 3">
    <name type="scientific">Armadillidium nasatum</name>
    <dbReference type="NCBI Taxonomy" id="96803"/>
    <lineage>
        <taxon>Eukaryota</taxon>
        <taxon>Metazoa</taxon>
        <taxon>Ecdysozoa</taxon>
        <taxon>Arthropoda</taxon>
        <taxon>Crustacea</taxon>
        <taxon>Multicrustacea</taxon>
        <taxon>Malacostraca</taxon>
        <taxon>Eumalacostraca</taxon>
        <taxon>Peracarida</taxon>
        <taxon>Isopoda</taxon>
        <taxon>Oniscidea</taxon>
        <taxon>Crinocheta</taxon>
        <taxon>Armadillidiidae</taxon>
        <taxon>Armadillidium</taxon>
    </lineage>
</organism>
<sequence length="254" mass="29494">MPPDIDVNIFNSYLTISIILPIYNAGYWLDECLSSILVQEHDLKLEVSIFFDSCTDNSVAIFEKWFPKFEKDFMEVKISKEENEKPKGVGYAKNKCVEQSNGEYLCFLDADDIMLPNRLKSQYNLAINKKDELIGCKFRRIPEGSTNRFTKWANSLTKGQLNTQIFTSNGPTIIMPTWFCHRSVYDKVGGFEEGRAIPEDLIFFYKHLRLGGGISRCDEELLIYRYHEDATTFSIHERTIWDIRVKELEGSCFE</sequence>
<dbReference type="Gene3D" id="3.90.550.10">
    <property type="entry name" value="Spore Coat Polysaccharide Biosynthesis Protein SpsA, Chain A"/>
    <property type="match status" value="1"/>
</dbReference>
<evidence type="ECO:0000259" key="1">
    <source>
        <dbReference type="Pfam" id="PF00535"/>
    </source>
</evidence>
<dbReference type="PANTHER" id="PTHR22916">
    <property type="entry name" value="GLYCOSYLTRANSFERASE"/>
    <property type="match status" value="1"/>
</dbReference>
<dbReference type="Pfam" id="PF00535">
    <property type="entry name" value="Glycos_transf_2"/>
    <property type="match status" value="1"/>
</dbReference>
<name>A0A5N5SI62_9CRUS</name>
<dbReference type="AlphaFoldDB" id="A0A5N5SI62"/>
<reference evidence="2 3" key="1">
    <citation type="journal article" date="2019" name="PLoS Biol.">
        <title>Sex chromosomes control vertical transmission of feminizing Wolbachia symbionts in an isopod.</title>
        <authorList>
            <person name="Becking T."/>
            <person name="Chebbi M.A."/>
            <person name="Giraud I."/>
            <person name="Moumen B."/>
            <person name="Laverre T."/>
            <person name="Caubet Y."/>
            <person name="Peccoud J."/>
            <person name="Gilbert C."/>
            <person name="Cordaux R."/>
        </authorList>
    </citation>
    <scope>NUCLEOTIDE SEQUENCE [LARGE SCALE GENOMIC DNA]</scope>
    <source>
        <strain evidence="2">ANa2</strain>
        <tissue evidence="2">Whole body excluding digestive tract and cuticle</tissue>
    </source>
</reference>
<dbReference type="EMBL" id="SEYY01024987">
    <property type="protein sequence ID" value="KAB7493747.1"/>
    <property type="molecule type" value="Genomic_DNA"/>
</dbReference>
<dbReference type="SUPFAM" id="SSF53448">
    <property type="entry name" value="Nucleotide-diphospho-sugar transferases"/>
    <property type="match status" value="1"/>
</dbReference>